<dbReference type="Proteomes" id="UP001642484">
    <property type="component" value="Unassembled WGS sequence"/>
</dbReference>
<evidence type="ECO:0000313" key="3">
    <source>
        <dbReference type="Proteomes" id="UP001642484"/>
    </source>
</evidence>
<feature type="region of interest" description="Disordered" evidence="1">
    <location>
        <begin position="213"/>
        <end position="254"/>
    </location>
</feature>
<dbReference type="EMBL" id="CAXAMN010021320">
    <property type="protein sequence ID" value="CAK9057941.1"/>
    <property type="molecule type" value="Genomic_DNA"/>
</dbReference>
<organism evidence="2 3">
    <name type="scientific">Durusdinium trenchii</name>
    <dbReference type="NCBI Taxonomy" id="1381693"/>
    <lineage>
        <taxon>Eukaryota</taxon>
        <taxon>Sar</taxon>
        <taxon>Alveolata</taxon>
        <taxon>Dinophyceae</taxon>
        <taxon>Suessiales</taxon>
        <taxon>Symbiodiniaceae</taxon>
        <taxon>Durusdinium</taxon>
    </lineage>
</organism>
<proteinExistence type="predicted"/>
<evidence type="ECO:0000256" key="1">
    <source>
        <dbReference type="SAM" id="MobiDB-lite"/>
    </source>
</evidence>
<gene>
    <name evidence="2" type="ORF">CCMP2556_LOCUS28551</name>
</gene>
<protein>
    <submittedName>
        <fullName evidence="2">Uncharacterized protein</fullName>
    </submittedName>
</protein>
<feature type="region of interest" description="Disordered" evidence="1">
    <location>
        <begin position="78"/>
        <end position="149"/>
    </location>
</feature>
<sequence length="254" mass="27793">MSSTDLYYIQSPPLAMAGPEKKALQTALAAVLENKRSPRDDLVPAEQLKAEMALSIKSDQRFKQMDAFTRQKKAVPLPQVMLSPVPRPHTVAGGEARPAEAERIGPQGAEPSSPSSPSSPRTPGEGKGRQRAPGVNLSTLTGEERSKVPKALWQDSVDRSIKRLMVDFDLTDEPSCRLHHLERMHDWFVRHGPKGKAPAMPEIGGPSYLRAERNSREPAPAGSTQNLAGVLSPSSELMARMYSPRNYSRPVTRG</sequence>
<accession>A0ABP0N2R3</accession>
<reference evidence="2 3" key="1">
    <citation type="submission" date="2024-02" db="EMBL/GenBank/DDBJ databases">
        <authorList>
            <person name="Chen Y."/>
            <person name="Shah S."/>
            <person name="Dougan E. K."/>
            <person name="Thang M."/>
            <person name="Chan C."/>
        </authorList>
    </citation>
    <scope>NUCLEOTIDE SEQUENCE [LARGE SCALE GENOMIC DNA]</scope>
</reference>
<feature type="compositionally biased region" description="Polar residues" evidence="1">
    <location>
        <begin position="222"/>
        <end position="235"/>
    </location>
</feature>
<comment type="caution">
    <text evidence="2">The sequence shown here is derived from an EMBL/GenBank/DDBJ whole genome shotgun (WGS) entry which is preliminary data.</text>
</comment>
<evidence type="ECO:0000313" key="2">
    <source>
        <dbReference type="EMBL" id="CAK9057941.1"/>
    </source>
</evidence>
<name>A0ABP0N2R3_9DINO</name>
<keyword evidence="3" id="KW-1185">Reference proteome</keyword>